<gene>
    <name evidence="2" type="ORF">NJF43_00535</name>
</gene>
<evidence type="ECO:0000313" key="2">
    <source>
        <dbReference type="EMBL" id="MCO7543241.1"/>
    </source>
</evidence>
<evidence type="ECO:0000259" key="1">
    <source>
        <dbReference type="PROSITE" id="PS50983"/>
    </source>
</evidence>
<proteinExistence type="predicted"/>
<dbReference type="Pfam" id="PF01497">
    <property type="entry name" value="Peripla_BP_2"/>
    <property type="match status" value="1"/>
</dbReference>
<dbReference type="PANTHER" id="PTHR30535">
    <property type="entry name" value="VITAMIN B12-BINDING PROTEIN"/>
    <property type="match status" value="1"/>
</dbReference>
<dbReference type="PANTHER" id="PTHR30535:SF7">
    <property type="entry name" value="IRON(III) DICITRATE-BINDING PROTEIN"/>
    <property type="match status" value="1"/>
</dbReference>
<dbReference type="Proteomes" id="UP001165292">
    <property type="component" value="Unassembled WGS sequence"/>
</dbReference>
<dbReference type="InterPro" id="IPR050902">
    <property type="entry name" value="ABC_Transporter_SBP"/>
</dbReference>
<name>A0AA41WK36_9GAMM</name>
<accession>A0AA41WK36</accession>
<dbReference type="InterPro" id="IPR002491">
    <property type="entry name" value="ABC_transptr_periplasmic_BD"/>
</dbReference>
<dbReference type="CDD" id="cd01148">
    <property type="entry name" value="TroA_a"/>
    <property type="match status" value="1"/>
</dbReference>
<organism evidence="2 3">
    <name type="scientific">Stutzerimonas nitrititolerans</name>
    <dbReference type="NCBI Taxonomy" id="2482751"/>
    <lineage>
        <taxon>Bacteria</taxon>
        <taxon>Pseudomonadati</taxon>
        <taxon>Pseudomonadota</taxon>
        <taxon>Gammaproteobacteria</taxon>
        <taxon>Pseudomonadales</taxon>
        <taxon>Pseudomonadaceae</taxon>
        <taxon>Stutzerimonas</taxon>
    </lineage>
</organism>
<dbReference type="AlphaFoldDB" id="A0AA41WK36"/>
<evidence type="ECO:0000313" key="3">
    <source>
        <dbReference type="Proteomes" id="UP001165292"/>
    </source>
</evidence>
<comment type="caution">
    <text evidence="2">The sequence shown here is derived from an EMBL/GenBank/DDBJ whole genome shotgun (WGS) entry which is preliminary data.</text>
</comment>
<dbReference type="RefSeq" id="WP_082636221.1">
    <property type="nucleotide sequence ID" value="NZ_DALZRK010000006.1"/>
</dbReference>
<dbReference type="PROSITE" id="PS50983">
    <property type="entry name" value="FE_B12_PBP"/>
    <property type="match status" value="1"/>
</dbReference>
<feature type="domain" description="Fe/B12 periplasmic-binding" evidence="1">
    <location>
        <begin position="42"/>
        <end position="320"/>
    </location>
</feature>
<dbReference type="EMBL" id="JAMYBS010000001">
    <property type="protein sequence ID" value="MCO7543241.1"/>
    <property type="molecule type" value="Genomic_DNA"/>
</dbReference>
<dbReference type="SUPFAM" id="SSF53807">
    <property type="entry name" value="Helical backbone' metal receptor"/>
    <property type="match status" value="1"/>
</dbReference>
<dbReference type="Gene3D" id="3.40.50.1980">
    <property type="entry name" value="Nitrogenase molybdenum iron protein domain"/>
    <property type="match status" value="2"/>
</dbReference>
<protein>
    <submittedName>
        <fullName evidence="2">ABC transporter substrate-binding protein</fullName>
    </submittedName>
</protein>
<reference evidence="2" key="1">
    <citation type="submission" date="2022-06" db="EMBL/GenBank/DDBJ databases">
        <title>Detection of beta-lactamases in bacteria of animal origin.</title>
        <authorList>
            <person name="Mlynarcik P."/>
            <person name="Zdarska V."/>
            <person name="Chudobova H."/>
            <person name="Prochazkova P."/>
            <person name="Hricova K."/>
            <person name="Mezerova K."/>
            <person name="Bardon J."/>
            <person name="Dolejska M."/>
            <person name="Sukkar I."/>
            <person name="Kolar M."/>
        </authorList>
    </citation>
    <scope>NUCLEOTIDE SEQUENCE</scope>
    <source>
        <strain evidence="2">S 300-3</strain>
    </source>
</reference>
<sequence>MNIRYLLGLLLIICTLPVMASDYPLTLRSCDRDVTFHKAPQRVVVHDVNMTGMLLRLGLRERMVGYTGFDSVKHRDSWMDEALSDVPQLASRYPSIETLLEADADLFFAGWSYGMRVGGPVTPETLSPFGIAVYELTESCSRIMTQPRASLDDLYGDLLNLGKIFSVENRAEALVGELRERIDTVRTVVQQASDIPQVFLYDSGEDRPTTSGRLGMPQALIEAAGGNNVMGDVSASWTQVNWESVVERDPEVIVIVDYGPRSWQQKRDFLMQHPALQAVRAIRNQRFIVLTYIEVTPSVESALAVEKIAAGLHPQLFNGAPR</sequence>